<comment type="similarity">
    <text evidence="1 2">Belongs to the small heat shock protein (HSP20) family.</text>
</comment>
<evidence type="ECO:0000259" key="3">
    <source>
        <dbReference type="PROSITE" id="PS01031"/>
    </source>
</evidence>
<proteinExistence type="inferred from homology"/>
<dbReference type="InterPro" id="IPR001436">
    <property type="entry name" value="Alpha-crystallin/sHSP_animal"/>
</dbReference>
<keyword evidence="5" id="KW-1185">Reference proteome</keyword>
<accession>A0A3M7SXL3</accession>
<dbReference type="PANTHER" id="PTHR45640">
    <property type="entry name" value="HEAT SHOCK PROTEIN HSP-12.2-RELATED"/>
    <property type="match status" value="1"/>
</dbReference>
<dbReference type="AlphaFoldDB" id="A0A3M7SXL3"/>
<feature type="domain" description="SHSP" evidence="3">
    <location>
        <begin position="122"/>
        <end position="237"/>
    </location>
</feature>
<dbReference type="GO" id="GO:0005634">
    <property type="term" value="C:nucleus"/>
    <property type="evidence" value="ECO:0007669"/>
    <property type="project" value="TreeGrafter"/>
</dbReference>
<reference evidence="4 5" key="1">
    <citation type="journal article" date="2018" name="Sci. Rep.">
        <title>Genomic signatures of local adaptation to the degree of environmental predictability in rotifers.</title>
        <authorList>
            <person name="Franch-Gras L."/>
            <person name="Hahn C."/>
            <person name="Garcia-Roger E.M."/>
            <person name="Carmona M.J."/>
            <person name="Serra M."/>
            <person name="Gomez A."/>
        </authorList>
    </citation>
    <scope>NUCLEOTIDE SEQUENCE [LARGE SCALE GENOMIC DNA]</scope>
    <source>
        <strain evidence="4">HYR1</strain>
    </source>
</reference>
<dbReference type="Gene3D" id="2.60.40.790">
    <property type="match status" value="2"/>
</dbReference>
<sequence length="325" mass="38442">MIDKTLSDKCLTDYLPDRLKHNSFIEKCDQTGLLKYKWEFVVSDRLKADNFRLKLINDKLNIEIDKRVETENFREVENFRREITVPAFVDTQTLTCFLETYENDKNLLIVEAYLRPDCNAVQNGSSLRDKIRQLHKNNGFLNYKFDLSDYDPQNISISVRNKSVLVVNAFKKIYDSNGKPIIQEFNHELNLPEKVEFHNIRNCLDESDGVLRIEIPVPDKDLANNNEYLKKKKISSDAGDKYLELMFDLLEFKFDGINVYKNSSNKRVLEVRAVKDLNKPYVRKYILPDWVKSENLKILQEQKYVDDKCANLFKCFVFFIHKYFL</sequence>
<evidence type="ECO:0000256" key="1">
    <source>
        <dbReference type="PROSITE-ProRule" id="PRU00285"/>
    </source>
</evidence>
<evidence type="ECO:0000313" key="5">
    <source>
        <dbReference type="Proteomes" id="UP000276133"/>
    </source>
</evidence>
<dbReference type="InterPro" id="IPR002068">
    <property type="entry name" value="A-crystallin/Hsp20_dom"/>
</dbReference>
<dbReference type="InterPro" id="IPR008978">
    <property type="entry name" value="HSP20-like_chaperone"/>
</dbReference>
<keyword evidence="4" id="KW-0346">Stress response</keyword>
<dbReference type="GO" id="GO:0051082">
    <property type="term" value="F:unfolded protein binding"/>
    <property type="evidence" value="ECO:0007669"/>
    <property type="project" value="TreeGrafter"/>
</dbReference>
<dbReference type="Proteomes" id="UP000276133">
    <property type="component" value="Unassembled WGS sequence"/>
</dbReference>
<evidence type="ECO:0000313" key="4">
    <source>
        <dbReference type="EMBL" id="RNA40427.1"/>
    </source>
</evidence>
<dbReference type="GO" id="GO:0042026">
    <property type="term" value="P:protein refolding"/>
    <property type="evidence" value="ECO:0007669"/>
    <property type="project" value="TreeGrafter"/>
</dbReference>
<dbReference type="SUPFAM" id="SSF49764">
    <property type="entry name" value="HSP20-like chaperones"/>
    <property type="match status" value="1"/>
</dbReference>
<dbReference type="GO" id="GO:0005737">
    <property type="term" value="C:cytoplasm"/>
    <property type="evidence" value="ECO:0007669"/>
    <property type="project" value="TreeGrafter"/>
</dbReference>
<dbReference type="Pfam" id="PF00011">
    <property type="entry name" value="HSP20"/>
    <property type="match status" value="1"/>
</dbReference>
<evidence type="ECO:0000256" key="2">
    <source>
        <dbReference type="RuleBase" id="RU003616"/>
    </source>
</evidence>
<name>A0A3M7SXL3_BRAPC</name>
<gene>
    <name evidence="4" type="ORF">BpHYR1_013645</name>
</gene>
<dbReference type="GO" id="GO:0009408">
    <property type="term" value="P:response to heat"/>
    <property type="evidence" value="ECO:0007669"/>
    <property type="project" value="TreeGrafter"/>
</dbReference>
<dbReference type="OrthoDB" id="10060792at2759"/>
<dbReference type="PROSITE" id="PS01031">
    <property type="entry name" value="SHSP"/>
    <property type="match status" value="1"/>
</dbReference>
<dbReference type="PANTHER" id="PTHR45640:SF26">
    <property type="entry name" value="RE23625P"/>
    <property type="match status" value="1"/>
</dbReference>
<protein>
    <submittedName>
        <fullName evidence="4">Heat shock beta-11-like</fullName>
    </submittedName>
</protein>
<dbReference type="EMBL" id="REGN01000642">
    <property type="protein sequence ID" value="RNA40427.1"/>
    <property type="molecule type" value="Genomic_DNA"/>
</dbReference>
<organism evidence="4 5">
    <name type="scientific">Brachionus plicatilis</name>
    <name type="common">Marine rotifer</name>
    <name type="synonym">Brachionus muelleri</name>
    <dbReference type="NCBI Taxonomy" id="10195"/>
    <lineage>
        <taxon>Eukaryota</taxon>
        <taxon>Metazoa</taxon>
        <taxon>Spiralia</taxon>
        <taxon>Gnathifera</taxon>
        <taxon>Rotifera</taxon>
        <taxon>Eurotatoria</taxon>
        <taxon>Monogononta</taxon>
        <taxon>Pseudotrocha</taxon>
        <taxon>Ploima</taxon>
        <taxon>Brachionidae</taxon>
        <taxon>Brachionus</taxon>
    </lineage>
</organism>
<comment type="caution">
    <text evidence="4">The sequence shown here is derived from an EMBL/GenBank/DDBJ whole genome shotgun (WGS) entry which is preliminary data.</text>
</comment>